<accession>A0A7S1W1V7</accession>
<evidence type="ECO:0000256" key="1">
    <source>
        <dbReference type="SAM" id="MobiDB-lite"/>
    </source>
</evidence>
<gene>
    <name evidence="2" type="ORF">NDES1114_LOCUS29391</name>
</gene>
<name>A0A7S1W1V7_NEODS</name>
<evidence type="ECO:0008006" key="3">
    <source>
        <dbReference type="Google" id="ProtNLM"/>
    </source>
</evidence>
<sequence length="439" mass="47362">MSSPPPAPSTTSAVLEAIDKKKRVASAASQWGFYLMFFAMTTSDLLRAPSGALRPYADGLGTGFSGFNYGGNGAAMESLIARSSLASQFGHGADAEDDDDNNDNNDDVDAGASQQDDHSEGDSGSQHRYGAGDSYGDEESFDEAAIEIEDDDGMTIEHAAAGPSSALATHDVEIRTSFSDFSVNVLETILEFLPVRDVNRVRHMSLGLGVAAARLCPQPLGHGITFVRCTHLASLPKPVPNPHAPPVPFYWRCASCNQYSDNHEVCVCCGTSIRQSGCRVFLGQVRKQHAAVALSFLLRAVAPEVDVLHIESHSNRDGYEKGAAWVYVDTPEQALAVTALHKRVLFDCDGDGHEGFWLLDDQRLEAQFADFAASRKSDASRRERPLPGQPLVAEFPQSSMLRGYKPAPLYKEAAAGTLLRNHNGWFRHAPYPGPAPAAQ</sequence>
<organism evidence="2">
    <name type="scientific">Neobodo designis</name>
    <name type="common">Flagellated protozoan</name>
    <name type="synonym">Bodo designis</name>
    <dbReference type="NCBI Taxonomy" id="312471"/>
    <lineage>
        <taxon>Eukaryota</taxon>
        <taxon>Discoba</taxon>
        <taxon>Euglenozoa</taxon>
        <taxon>Kinetoplastea</taxon>
        <taxon>Metakinetoplastina</taxon>
        <taxon>Neobodonida</taxon>
        <taxon>Neobodo</taxon>
    </lineage>
</organism>
<dbReference type="EMBL" id="HBGF01043953">
    <property type="protein sequence ID" value="CAD9144332.1"/>
    <property type="molecule type" value="Transcribed_RNA"/>
</dbReference>
<protein>
    <recommendedName>
        <fullName evidence="3">F-box domain-containing protein</fullName>
    </recommendedName>
</protein>
<evidence type="ECO:0000313" key="2">
    <source>
        <dbReference type="EMBL" id="CAD9144332.1"/>
    </source>
</evidence>
<dbReference type="PANTHER" id="PTHR37561">
    <property type="entry name" value="F-BOX DOMAIN-CONTAINING PROTEIN"/>
    <property type="match status" value="1"/>
</dbReference>
<proteinExistence type="predicted"/>
<reference evidence="2" key="1">
    <citation type="submission" date="2021-01" db="EMBL/GenBank/DDBJ databases">
        <authorList>
            <person name="Corre E."/>
            <person name="Pelletier E."/>
            <person name="Niang G."/>
            <person name="Scheremetjew M."/>
            <person name="Finn R."/>
            <person name="Kale V."/>
            <person name="Holt S."/>
            <person name="Cochrane G."/>
            <person name="Meng A."/>
            <person name="Brown T."/>
            <person name="Cohen L."/>
        </authorList>
    </citation>
    <scope>NUCLEOTIDE SEQUENCE</scope>
    <source>
        <strain evidence="2">CCAP 1951/1</strain>
    </source>
</reference>
<feature type="region of interest" description="Disordered" evidence="1">
    <location>
        <begin position="90"/>
        <end position="137"/>
    </location>
</feature>
<dbReference type="AlphaFoldDB" id="A0A7S1W1V7"/>
<feature type="compositionally biased region" description="Acidic residues" evidence="1">
    <location>
        <begin position="95"/>
        <end position="109"/>
    </location>
</feature>
<dbReference type="PANTHER" id="PTHR37561:SF3">
    <property type="entry name" value="F-BOX DOMAIN-CONTAINING PROTEIN"/>
    <property type="match status" value="1"/>
</dbReference>